<evidence type="ECO:0000256" key="1">
    <source>
        <dbReference type="SAM" id="MobiDB-lite"/>
    </source>
</evidence>
<feature type="region of interest" description="Disordered" evidence="1">
    <location>
        <begin position="1"/>
        <end position="25"/>
    </location>
</feature>
<evidence type="ECO:0000313" key="3">
    <source>
        <dbReference type="Proteomes" id="UP000284702"/>
    </source>
</evidence>
<name>A0A425DC33_APHAT</name>
<dbReference type="Proteomes" id="UP000284702">
    <property type="component" value="Unassembled WGS sequence"/>
</dbReference>
<feature type="compositionally biased region" description="Low complexity" evidence="1">
    <location>
        <begin position="97"/>
        <end position="114"/>
    </location>
</feature>
<evidence type="ECO:0000313" key="2">
    <source>
        <dbReference type="EMBL" id="RQM26825.1"/>
    </source>
</evidence>
<feature type="compositionally biased region" description="Basic and acidic residues" evidence="1">
    <location>
        <begin position="44"/>
        <end position="54"/>
    </location>
</feature>
<accession>A0A425DC33</accession>
<feature type="region of interest" description="Disordered" evidence="1">
    <location>
        <begin position="44"/>
        <end position="126"/>
    </location>
</feature>
<dbReference type="EMBL" id="MZMZ02002223">
    <property type="protein sequence ID" value="RQM26825.1"/>
    <property type="molecule type" value="Genomic_DNA"/>
</dbReference>
<proteinExistence type="predicted"/>
<gene>
    <name evidence="2" type="ORF">B5M09_009172</name>
</gene>
<feature type="compositionally biased region" description="Basic and acidic residues" evidence="1">
    <location>
        <begin position="68"/>
        <end position="82"/>
    </location>
</feature>
<feature type="compositionally biased region" description="Basic and acidic residues" evidence="1">
    <location>
        <begin position="1"/>
        <end position="12"/>
    </location>
</feature>
<comment type="caution">
    <text evidence="2">The sequence shown here is derived from an EMBL/GenBank/DDBJ whole genome shotgun (WGS) entry which is preliminary data.</text>
</comment>
<sequence>MENNHDTTDTTKRAQSRRQWYDRNKAKAITQAKEYSQLHKERIAAQKKAWDARNREKKRAQMKAYYVRNKDRIKEYRERVKQENLTNPTPVVHPNHSHSSSSSSSSTSSALSNSDSEDFAVAAQSPPLSTCESPTAYLSVADLNVTVAAAVPAPATTAPINVFHSPMNIAALLNPET</sequence>
<reference evidence="2" key="1">
    <citation type="submission" date="2018-07" db="EMBL/GenBank/DDBJ databases">
        <title>Annotation of Aphanomyces astaci genome assembly.</title>
        <authorList>
            <person name="Studholme D.J."/>
        </authorList>
    </citation>
    <scope>NUCLEOTIDE SEQUENCE [LARGE SCALE GENOMIC DNA]</scope>
    <source>
        <strain evidence="2">Pc</strain>
    </source>
</reference>
<dbReference type="AlphaFoldDB" id="A0A425DC33"/>
<keyword evidence="3" id="KW-1185">Reference proteome</keyword>
<protein>
    <submittedName>
        <fullName evidence="2">Uncharacterized protein</fullName>
    </submittedName>
</protein>
<organism evidence="2 3">
    <name type="scientific">Aphanomyces astaci</name>
    <name type="common">Crayfish plague agent</name>
    <dbReference type="NCBI Taxonomy" id="112090"/>
    <lineage>
        <taxon>Eukaryota</taxon>
        <taxon>Sar</taxon>
        <taxon>Stramenopiles</taxon>
        <taxon>Oomycota</taxon>
        <taxon>Saprolegniomycetes</taxon>
        <taxon>Saprolegniales</taxon>
        <taxon>Verrucalvaceae</taxon>
        <taxon>Aphanomyces</taxon>
    </lineage>
</organism>